<dbReference type="Proteomes" id="UP000292424">
    <property type="component" value="Chromosome"/>
</dbReference>
<keyword evidence="2" id="KW-0560">Oxidoreductase</keyword>
<dbReference type="InterPro" id="IPR036291">
    <property type="entry name" value="NAD(P)-bd_dom_sf"/>
</dbReference>
<feature type="domain" description="Gfo/Idh/MocA-like oxidoreductase C-terminal" evidence="4">
    <location>
        <begin position="134"/>
        <end position="346"/>
    </location>
</feature>
<evidence type="ECO:0000256" key="2">
    <source>
        <dbReference type="ARBA" id="ARBA00023002"/>
    </source>
</evidence>
<dbReference type="Gene3D" id="3.30.360.10">
    <property type="entry name" value="Dihydrodipicolinate Reductase, domain 2"/>
    <property type="match status" value="1"/>
</dbReference>
<evidence type="ECO:0000259" key="3">
    <source>
        <dbReference type="Pfam" id="PF01408"/>
    </source>
</evidence>
<sequence>MNDKIRTVILGYGFSGSTFFAPFLDLHPGYELVGALERNTKKIQKDYPYTKSYDTLEVVLSDDNVDLVVVNTPIGTHYELAKKALVSGKNTIVEKTFTNTAQQAKELWELAKAKDLHLFVYQNRRFDSDFLTYKKVLESGKLGKVVEASISYDFYVPKVRGDVHTEQADSGGEFNNRGSHVTDQAIYLFGLPDAVFADFAAFRPDSPVEDYFQVTLFYEDKRVKLRATDISVNNEYGYIAHGLNGSFLKNRSDMQEERILAGAKPKATPWCEEPENQEGVLTYLDEGKKIQEIIPTEDGNYYNYFEAVLQTMTNGAPSPVSGEDGYKTMLVMDAARKSVAEKRIISLKKEL</sequence>
<dbReference type="GO" id="GO:0000166">
    <property type="term" value="F:nucleotide binding"/>
    <property type="evidence" value="ECO:0007669"/>
    <property type="project" value="InterPro"/>
</dbReference>
<accession>A0A5P2G217</accession>
<dbReference type="InterPro" id="IPR004104">
    <property type="entry name" value="Gfo/Idh/MocA-like_OxRdtase_C"/>
</dbReference>
<evidence type="ECO:0000313" key="6">
    <source>
        <dbReference type="Proteomes" id="UP000292424"/>
    </source>
</evidence>
<dbReference type="KEGG" id="arac:E0W69_014725"/>
<dbReference type="SUPFAM" id="SSF51735">
    <property type="entry name" value="NAD(P)-binding Rossmann-fold domains"/>
    <property type="match status" value="1"/>
</dbReference>
<dbReference type="Gene3D" id="3.40.50.720">
    <property type="entry name" value="NAD(P)-binding Rossmann-like Domain"/>
    <property type="match status" value="1"/>
</dbReference>
<dbReference type="InterPro" id="IPR000683">
    <property type="entry name" value="Gfo/Idh/MocA-like_OxRdtase_N"/>
</dbReference>
<dbReference type="RefSeq" id="WP_131330814.1">
    <property type="nucleotide sequence ID" value="NZ_CP044016.1"/>
</dbReference>
<feature type="domain" description="Gfo/Idh/MocA-like oxidoreductase N-terminal" evidence="3">
    <location>
        <begin position="5"/>
        <end position="121"/>
    </location>
</feature>
<protein>
    <submittedName>
        <fullName evidence="5">Oxidoreductase</fullName>
    </submittedName>
</protein>
<dbReference type="EMBL" id="CP044016">
    <property type="protein sequence ID" value="QES89856.1"/>
    <property type="molecule type" value="Genomic_DNA"/>
</dbReference>
<keyword evidence="6" id="KW-1185">Reference proteome</keyword>
<dbReference type="PANTHER" id="PTHR43708:SF5">
    <property type="entry name" value="CONSERVED EXPRESSED OXIDOREDUCTASE (EUROFUNG)-RELATED"/>
    <property type="match status" value="1"/>
</dbReference>
<organism evidence="5 6">
    <name type="scientific">Rhizosphaericola mali</name>
    <dbReference type="NCBI Taxonomy" id="2545455"/>
    <lineage>
        <taxon>Bacteria</taxon>
        <taxon>Pseudomonadati</taxon>
        <taxon>Bacteroidota</taxon>
        <taxon>Chitinophagia</taxon>
        <taxon>Chitinophagales</taxon>
        <taxon>Chitinophagaceae</taxon>
        <taxon>Rhizosphaericola</taxon>
    </lineage>
</organism>
<dbReference type="InterPro" id="IPR051317">
    <property type="entry name" value="Gfo/Idh/MocA_oxidoreduct"/>
</dbReference>
<name>A0A5P2G217_9BACT</name>
<dbReference type="OrthoDB" id="9815825at2"/>
<proteinExistence type="inferred from homology"/>
<dbReference type="AlphaFoldDB" id="A0A5P2G217"/>
<evidence type="ECO:0000256" key="1">
    <source>
        <dbReference type="ARBA" id="ARBA00010928"/>
    </source>
</evidence>
<dbReference type="GO" id="GO:0016491">
    <property type="term" value="F:oxidoreductase activity"/>
    <property type="evidence" value="ECO:0007669"/>
    <property type="project" value="UniProtKB-KW"/>
</dbReference>
<dbReference type="Pfam" id="PF02894">
    <property type="entry name" value="GFO_IDH_MocA_C"/>
    <property type="match status" value="1"/>
</dbReference>
<comment type="similarity">
    <text evidence="1">Belongs to the Gfo/Idh/MocA family.</text>
</comment>
<gene>
    <name evidence="5" type="ORF">E0W69_014725</name>
</gene>
<dbReference type="PANTHER" id="PTHR43708">
    <property type="entry name" value="CONSERVED EXPRESSED OXIDOREDUCTASE (EUROFUNG)"/>
    <property type="match status" value="1"/>
</dbReference>
<evidence type="ECO:0000259" key="4">
    <source>
        <dbReference type="Pfam" id="PF02894"/>
    </source>
</evidence>
<dbReference type="Pfam" id="PF01408">
    <property type="entry name" value="GFO_IDH_MocA"/>
    <property type="match status" value="1"/>
</dbReference>
<evidence type="ECO:0000313" key="5">
    <source>
        <dbReference type="EMBL" id="QES89856.1"/>
    </source>
</evidence>
<reference evidence="5 6" key="1">
    <citation type="submission" date="2019-09" db="EMBL/GenBank/DDBJ databases">
        <title>Complete genome sequence of Arachidicoccus sp. B3-10 isolated from apple orchard soil.</title>
        <authorList>
            <person name="Kim H.S."/>
            <person name="Han K.-I."/>
            <person name="Suh M.K."/>
            <person name="Lee K.C."/>
            <person name="Eom M.K."/>
            <person name="Kim J.-S."/>
            <person name="Kang S.W."/>
            <person name="Sin Y."/>
            <person name="Lee J.-S."/>
        </authorList>
    </citation>
    <scope>NUCLEOTIDE SEQUENCE [LARGE SCALE GENOMIC DNA]</scope>
    <source>
        <strain evidence="5 6">B3-10</strain>
    </source>
</reference>